<gene>
    <name evidence="2" type="ORF">PFDSM3638_02765</name>
</gene>
<dbReference type="RefSeq" id="WP_011011669.1">
    <property type="nucleotide sequence ID" value="NZ_CP023154.1"/>
</dbReference>
<keyword evidence="1" id="KW-1133">Transmembrane helix</keyword>
<feature type="transmembrane region" description="Helical" evidence="1">
    <location>
        <begin position="6"/>
        <end position="29"/>
    </location>
</feature>
<evidence type="ECO:0000313" key="2">
    <source>
        <dbReference type="EMBL" id="QEK78262.1"/>
    </source>
</evidence>
<evidence type="ECO:0000313" key="3">
    <source>
        <dbReference type="Proteomes" id="UP000324354"/>
    </source>
</evidence>
<dbReference type="GeneID" id="13302366"/>
<proteinExistence type="predicted"/>
<organism evidence="2 3">
    <name type="scientific">Pyrococcus furiosus (strain ATCC 43587 / DSM 3638 / JCM 8422 / Vc1)</name>
    <dbReference type="NCBI Taxonomy" id="186497"/>
    <lineage>
        <taxon>Archaea</taxon>
        <taxon>Methanobacteriati</taxon>
        <taxon>Methanobacteriota</taxon>
        <taxon>Thermococci</taxon>
        <taxon>Thermococcales</taxon>
        <taxon>Thermococcaceae</taxon>
        <taxon>Pyrococcus</taxon>
    </lineage>
</organism>
<name>A0A5C0XNK2_PYRFU</name>
<feature type="transmembrane region" description="Helical" evidence="1">
    <location>
        <begin position="41"/>
        <end position="58"/>
    </location>
</feature>
<dbReference type="EMBL" id="CP023154">
    <property type="protein sequence ID" value="QEK78262.1"/>
    <property type="molecule type" value="Genomic_DNA"/>
</dbReference>
<protein>
    <submittedName>
        <fullName evidence="2">Uncharacterized protein</fullName>
    </submittedName>
</protein>
<keyword evidence="1" id="KW-0812">Transmembrane</keyword>
<keyword evidence="1" id="KW-0472">Membrane</keyword>
<reference evidence="2 3" key="1">
    <citation type="submission" date="2017-08" db="EMBL/GenBank/DDBJ databases">
        <title>Resequencing and Reannotation of the genome of Pyrococcus furiosus type strain DSM3638.</title>
        <authorList>
            <person name="Reichelt R.M."/>
            <person name="Bunk B."/>
        </authorList>
    </citation>
    <scope>NUCLEOTIDE SEQUENCE [LARGE SCALE GENOMIC DNA]</scope>
    <source>
        <strain evidence="2 3">DSM 3638</strain>
    </source>
</reference>
<accession>A0A5C0XNK2</accession>
<evidence type="ECO:0000256" key="1">
    <source>
        <dbReference type="SAM" id="Phobius"/>
    </source>
</evidence>
<sequence>MVSFDHATLGYITFVLMNFSMLSGAFIFLSKKKQHWIKVHLLVSILTYIFMVWTIWVVR</sequence>
<dbReference type="Proteomes" id="UP000324354">
    <property type="component" value="Chromosome"/>
</dbReference>
<dbReference type="GeneID" id="41712356"/>
<dbReference type="AlphaFoldDB" id="A0A5C0XNK2"/>